<feature type="domain" description="Rieske" evidence="5">
    <location>
        <begin position="5"/>
        <end position="102"/>
    </location>
</feature>
<dbReference type="PROSITE" id="PS51296">
    <property type="entry name" value="RIESKE"/>
    <property type="match status" value="1"/>
</dbReference>
<accession>A0A2T7UK64</accession>
<evidence type="ECO:0000256" key="3">
    <source>
        <dbReference type="ARBA" id="ARBA00023004"/>
    </source>
</evidence>
<dbReference type="InterPro" id="IPR017941">
    <property type="entry name" value="Rieske_2Fe-2S"/>
</dbReference>
<evidence type="ECO:0000313" key="6">
    <source>
        <dbReference type="EMBL" id="PVE45070.1"/>
    </source>
</evidence>
<evidence type="ECO:0000256" key="2">
    <source>
        <dbReference type="ARBA" id="ARBA00022723"/>
    </source>
</evidence>
<organism evidence="6 7">
    <name type="scientific">Pararhodobacter aggregans</name>
    <dbReference type="NCBI Taxonomy" id="404875"/>
    <lineage>
        <taxon>Bacteria</taxon>
        <taxon>Pseudomonadati</taxon>
        <taxon>Pseudomonadota</taxon>
        <taxon>Alphaproteobacteria</taxon>
        <taxon>Rhodobacterales</taxon>
        <taxon>Paracoccaceae</taxon>
        <taxon>Pararhodobacter</taxon>
    </lineage>
</organism>
<dbReference type="InterPro" id="IPR036922">
    <property type="entry name" value="Rieske_2Fe-2S_sf"/>
</dbReference>
<dbReference type="Gene3D" id="2.102.10.10">
    <property type="entry name" value="Rieske [2Fe-2S] iron-sulphur domain"/>
    <property type="match status" value="1"/>
</dbReference>
<name>A0A2T7UK64_9RHOB</name>
<dbReference type="Pfam" id="PF00355">
    <property type="entry name" value="Rieske"/>
    <property type="match status" value="1"/>
</dbReference>
<reference evidence="6 7" key="1">
    <citation type="journal article" date="2011" name="Syst. Appl. Microbiol.">
        <title>Defluviimonas denitrificans gen. nov., sp. nov., and Pararhodobacter aggregans gen. nov., sp. nov., non-phototrophic Rhodobacteraceae from the biofilter of a marine aquaculture.</title>
        <authorList>
            <person name="Foesel B.U."/>
            <person name="Drake H.L."/>
            <person name="Schramm A."/>
        </authorList>
    </citation>
    <scope>NUCLEOTIDE SEQUENCE [LARGE SCALE GENOMIC DNA]</scope>
    <source>
        <strain evidence="6 7">D1-19</strain>
    </source>
</reference>
<evidence type="ECO:0000313" key="7">
    <source>
        <dbReference type="Proteomes" id="UP000244810"/>
    </source>
</evidence>
<dbReference type="OrthoDB" id="9794175at2"/>
<proteinExistence type="predicted"/>
<gene>
    <name evidence="6" type="ORF">DDE23_23145</name>
</gene>
<dbReference type="CDD" id="cd03528">
    <property type="entry name" value="Rieske_RO_ferredoxin"/>
    <property type="match status" value="1"/>
</dbReference>
<evidence type="ECO:0000256" key="1">
    <source>
        <dbReference type="ARBA" id="ARBA00022714"/>
    </source>
</evidence>
<evidence type="ECO:0000256" key="4">
    <source>
        <dbReference type="ARBA" id="ARBA00023014"/>
    </source>
</evidence>
<dbReference type="AlphaFoldDB" id="A0A2T7UK64"/>
<dbReference type="SUPFAM" id="SSF50022">
    <property type="entry name" value="ISP domain"/>
    <property type="match status" value="1"/>
</dbReference>
<protein>
    <submittedName>
        <fullName evidence="6">Rieske (2Fe-2S) protein</fullName>
    </submittedName>
</protein>
<evidence type="ECO:0000259" key="5">
    <source>
        <dbReference type="PROSITE" id="PS51296"/>
    </source>
</evidence>
<dbReference type="Proteomes" id="UP000244810">
    <property type="component" value="Unassembled WGS sequence"/>
</dbReference>
<keyword evidence="2" id="KW-0479">Metal-binding</keyword>
<sequence length="104" mass="11253">MSDWTELCPTDALPEGEARGFTIDGLRLCAVNDGTGIFVVADLCTHGQAYLSDGYFDAEECVLECPLHGGLFSYRDGSPQGDPAEKPVRTFPIRVEGGRVMVQL</sequence>
<keyword evidence="4" id="KW-0411">Iron-sulfur</keyword>
<comment type="caution">
    <text evidence="6">The sequence shown here is derived from an EMBL/GenBank/DDBJ whole genome shotgun (WGS) entry which is preliminary data.</text>
</comment>
<keyword evidence="3" id="KW-0408">Iron</keyword>
<dbReference type="GO" id="GO:0046872">
    <property type="term" value="F:metal ion binding"/>
    <property type="evidence" value="ECO:0007669"/>
    <property type="project" value="UniProtKB-KW"/>
</dbReference>
<dbReference type="GO" id="GO:0051537">
    <property type="term" value="F:2 iron, 2 sulfur cluster binding"/>
    <property type="evidence" value="ECO:0007669"/>
    <property type="project" value="UniProtKB-KW"/>
</dbReference>
<keyword evidence="7" id="KW-1185">Reference proteome</keyword>
<dbReference type="RefSeq" id="WP_107750931.1">
    <property type="nucleotide sequence ID" value="NZ_QBKF01000003.1"/>
</dbReference>
<keyword evidence="1" id="KW-0001">2Fe-2S</keyword>
<dbReference type="EMBL" id="QDDR01000018">
    <property type="protein sequence ID" value="PVE45070.1"/>
    <property type="molecule type" value="Genomic_DNA"/>
</dbReference>